<name>A0ABU5DVE5_9PROT</name>
<feature type="transmembrane region" description="Helical" evidence="1">
    <location>
        <begin position="87"/>
        <end position="110"/>
    </location>
</feature>
<keyword evidence="1" id="KW-1133">Transmembrane helix</keyword>
<keyword evidence="1" id="KW-0812">Transmembrane</keyword>
<accession>A0ABU5DVE5</accession>
<reference evidence="2 3" key="1">
    <citation type="journal article" date="2013" name="Antonie Van Leeuwenhoek">
        <title>Dongia rigui sp. nov., isolated from freshwater of a large wetland in Korea.</title>
        <authorList>
            <person name="Baik K.S."/>
            <person name="Hwang Y.M."/>
            <person name="Choi J.S."/>
            <person name="Kwon J."/>
            <person name="Seong C.N."/>
        </authorList>
    </citation>
    <scope>NUCLEOTIDE SEQUENCE [LARGE SCALE GENOMIC DNA]</scope>
    <source>
        <strain evidence="2 3">04SU4-P</strain>
    </source>
</reference>
<gene>
    <name evidence="2" type="ORF">SMD31_04970</name>
</gene>
<proteinExistence type="predicted"/>
<sequence>MLMDEVRGEAFLRKLPQDIRDSLTPAQTQAISRVAQGTIQRRHPVDFRVSVPLPFGERAYLVFLLGKEKRSSARRQLDRQLRPTDRLSQIVVFGLGLAAFTLAAFIALLFHNAVLAP</sequence>
<dbReference type="Proteomes" id="UP001271769">
    <property type="component" value="Unassembled WGS sequence"/>
</dbReference>
<evidence type="ECO:0000313" key="3">
    <source>
        <dbReference type="Proteomes" id="UP001271769"/>
    </source>
</evidence>
<protein>
    <submittedName>
        <fullName evidence="2">Uncharacterized protein</fullName>
    </submittedName>
</protein>
<keyword evidence="1" id="KW-0472">Membrane</keyword>
<organism evidence="2 3">
    <name type="scientific">Dongia rigui</name>
    <dbReference type="NCBI Taxonomy" id="940149"/>
    <lineage>
        <taxon>Bacteria</taxon>
        <taxon>Pseudomonadati</taxon>
        <taxon>Pseudomonadota</taxon>
        <taxon>Alphaproteobacteria</taxon>
        <taxon>Rhodospirillales</taxon>
        <taxon>Dongiaceae</taxon>
        <taxon>Dongia</taxon>
    </lineage>
</organism>
<evidence type="ECO:0000256" key="1">
    <source>
        <dbReference type="SAM" id="Phobius"/>
    </source>
</evidence>
<dbReference type="EMBL" id="JAXCLX010000001">
    <property type="protein sequence ID" value="MDY0871257.1"/>
    <property type="molecule type" value="Genomic_DNA"/>
</dbReference>
<keyword evidence="3" id="KW-1185">Reference proteome</keyword>
<dbReference type="RefSeq" id="WP_320499657.1">
    <property type="nucleotide sequence ID" value="NZ_JAXCLX010000001.1"/>
</dbReference>
<evidence type="ECO:0000313" key="2">
    <source>
        <dbReference type="EMBL" id="MDY0871257.1"/>
    </source>
</evidence>
<comment type="caution">
    <text evidence="2">The sequence shown here is derived from an EMBL/GenBank/DDBJ whole genome shotgun (WGS) entry which is preliminary data.</text>
</comment>